<dbReference type="GO" id="GO:0005975">
    <property type="term" value="P:carbohydrate metabolic process"/>
    <property type="evidence" value="ECO:0007669"/>
    <property type="project" value="InterPro"/>
</dbReference>
<dbReference type="AlphaFoldDB" id="A0AAJ6B441"/>
<evidence type="ECO:0000256" key="1">
    <source>
        <dbReference type="ARBA" id="ARBA00001231"/>
    </source>
</evidence>
<feature type="domain" description="Glycoside hydrolase family 20 catalytic" evidence="7">
    <location>
        <begin position="120"/>
        <end position="459"/>
    </location>
</feature>
<dbReference type="Pfam" id="PF02838">
    <property type="entry name" value="Glyco_hydro_20b"/>
    <property type="match status" value="1"/>
</dbReference>
<feature type="active site" description="Proton donor" evidence="6">
    <location>
        <position position="301"/>
    </location>
</feature>
<reference evidence="9" key="1">
    <citation type="submission" date="2023-03" db="EMBL/GenBank/DDBJ databases">
        <title>Andean soil-derived lignocellulolytic bacterial consortium as a source of novel taxa and putative plastic-active enzymes.</title>
        <authorList>
            <person name="Diaz-Garcia L."/>
            <person name="Chuvochina M."/>
            <person name="Feuerriegel G."/>
            <person name="Bunk B."/>
            <person name="Sproer C."/>
            <person name="Streit W.R."/>
            <person name="Rodriguez L.M."/>
            <person name="Overmann J."/>
            <person name="Jimenez D.J."/>
        </authorList>
    </citation>
    <scope>NUCLEOTIDE SEQUENCE</scope>
    <source>
        <strain evidence="9">MAG 4610</strain>
    </source>
</reference>
<dbReference type="CDD" id="cd06568">
    <property type="entry name" value="GH20_SpHex_like"/>
    <property type="match status" value="1"/>
</dbReference>
<dbReference type="InterPro" id="IPR017853">
    <property type="entry name" value="GH"/>
</dbReference>
<keyword evidence="4" id="KW-0378">Hydrolase</keyword>
<evidence type="ECO:0000259" key="8">
    <source>
        <dbReference type="Pfam" id="PF02838"/>
    </source>
</evidence>
<feature type="domain" description="Beta-hexosaminidase bacterial type N-terminal" evidence="8">
    <location>
        <begin position="5"/>
        <end position="117"/>
    </location>
</feature>
<name>A0AAJ6B441_9MICO</name>
<dbReference type="Gene3D" id="3.30.379.10">
    <property type="entry name" value="Chitobiase/beta-hexosaminidase domain 2-like"/>
    <property type="match status" value="1"/>
</dbReference>
<keyword evidence="5" id="KW-0326">Glycosidase</keyword>
<dbReference type="EMBL" id="CP119321">
    <property type="protein sequence ID" value="WEK13684.1"/>
    <property type="molecule type" value="Genomic_DNA"/>
</dbReference>
<dbReference type="GO" id="GO:0030203">
    <property type="term" value="P:glycosaminoglycan metabolic process"/>
    <property type="evidence" value="ECO:0007669"/>
    <property type="project" value="TreeGrafter"/>
</dbReference>
<evidence type="ECO:0000256" key="2">
    <source>
        <dbReference type="ARBA" id="ARBA00006285"/>
    </source>
</evidence>
<evidence type="ECO:0000256" key="6">
    <source>
        <dbReference type="PIRSR" id="PIRSR625705-1"/>
    </source>
</evidence>
<dbReference type="Pfam" id="PF00728">
    <property type="entry name" value="Glyco_hydro_20"/>
    <property type="match status" value="1"/>
</dbReference>
<dbReference type="PANTHER" id="PTHR22600:SF57">
    <property type="entry name" value="BETA-N-ACETYLHEXOSAMINIDASE"/>
    <property type="match status" value="1"/>
</dbReference>
<evidence type="ECO:0000259" key="7">
    <source>
        <dbReference type="Pfam" id="PF00728"/>
    </source>
</evidence>
<evidence type="ECO:0000313" key="9">
    <source>
        <dbReference type="EMBL" id="WEK13684.1"/>
    </source>
</evidence>
<dbReference type="InterPro" id="IPR015883">
    <property type="entry name" value="Glyco_hydro_20_cat"/>
</dbReference>
<dbReference type="PANTHER" id="PTHR22600">
    <property type="entry name" value="BETA-HEXOSAMINIDASE"/>
    <property type="match status" value="1"/>
</dbReference>
<proteinExistence type="inferred from homology"/>
<dbReference type="InterPro" id="IPR025705">
    <property type="entry name" value="Beta_hexosaminidase_sua/sub"/>
</dbReference>
<dbReference type="SUPFAM" id="SSF51445">
    <property type="entry name" value="(Trans)glycosidases"/>
    <property type="match status" value="1"/>
</dbReference>
<evidence type="ECO:0000256" key="5">
    <source>
        <dbReference type="ARBA" id="ARBA00023295"/>
    </source>
</evidence>
<evidence type="ECO:0000256" key="3">
    <source>
        <dbReference type="ARBA" id="ARBA00012663"/>
    </source>
</evidence>
<gene>
    <name evidence="9" type="ORF">P0Y48_00295</name>
</gene>
<dbReference type="InterPro" id="IPR015882">
    <property type="entry name" value="HEX_bac_N"/>
</dbReference>
<sequence length="490" mass="52455">MVAAPSLIPLPLSVTPVDGPGFALTAETEITGETDAVAALHGILHDLDLAPAGDGGHVELSIDGAGGPESYRLEVDASGVRVRAADAAGLFYGVQTLGQLVAAADAGPLPAVRIADAPRFAYRGVMLDVARHFHPVETVEAYIDRAAGLKFNHLHLHLSDDQGWRLASASRPLLTERASGTSVGDDPGGFYTQDDYRRIVAYAAARHMTVVPEIDLPGHTHAVSLAYPELTEQPVLAPHVLETVEAFGGGIPTHGEPYRGLAVGFSSLRIHAEETYAFVTDVLRELADLTPGPYLHIGGDEALGTPAADYAAFVARVTRIVADLGKVPVAWHEAGAATDLAPGTVGQYWGFVTPTDGMDDKTRTFLRRGGRVILSPADAVYLDMKPSDDFPIGLTWARGATNVERAYRWEPAEVVDGLTEADILGVEAPLWTETVRDLSDIDALVFPRIGAAAEAGWSPRTGTHPDRTWESFRVRLAGVSQYWRRRRYGA</sequence>
<dbReference type="PRINTS" id="PR00738">
    <property type="entry name" value="GLHYDRLASE20"/>
</dbReference>
<dbReference type="SUPFAM" id="SSF55545">
    <property type="entry name" value="beta-N-acetylhexosaminidase-like domain"/>
    <property type="match status" value="1"/>
</dbReference>
<dbReference type="Gene3D" id="3.20.20.80">
    <property type="entry name" value="Glycosidases"/>
    <property type="match status" value="1"/>
</dbReference>
<dbReference type="GO" id="GO:0016020">
    <property type="term" value="C:membrane"/>
    <property type="evidence" value="ECO:0007669"/>
    <property type="project" value="TreeGrafter"/>
</dbReference>
<dbReference type="Proteomes" id="UP001213972">
    <property type="component" value="Chromosome"/>
</dbReference>
<comment type="similarity">
    <text evidence="2">Belongs to the glycosyl hydrolase 20 family.</text>
</comment>
<evidence type="ECO:0000313" key="10">
    <source>
        <dbReference type="Proteomes" id="UP001213972"/>
    </source>
</evidence>
<comment type="catalytic activity">
    <reaction evidence="1">
        <text>Hydrolysis of terminal non-reducing N-acetyl-D-hexosamine residues in N-acetyl-beta-D-hexosaminides.</text>
        <dbReference type="EC" id="3.2.1.52"/>
    </reaction>
</comment>
<protein>
    <recommendedName>
        <fullName evidence="3">beta-N-acetylhexosaminidase</fullName>
        <ecNumber evidence="3">3.2.1.52</ecNumber>
    </recommendedName>
</protein>
<organism evidence="9 10">
    <name type="scientific">Candidatus Microbacterium phytovorans</name>
    <dbReference type="NCBI Taxonomy" id="3121374"/>
    <lineage>
        <taxon>Bacteria</taxon>
        <taxon>Bacillati</taxon>
        <taxon>Actinomycetota</taxon>
        <taxon>Actinomycetes</taxon>
        <taxon>Micrococcales</taxon>
        <taxon>Microbacteriaceae</taxon>
        <taxon>Microbacterium</taxon>
    </lineage>
</organism>
<dbReference type="EC" id="3.2.1.52" evidence="3"/>
<accession>A0AAJ6B441</accession>
<dbReference type="GO" id="GO:0004563">
    <property type="term" value="F:beta-N-acetylhexosaminidase activity"/>
    <property type="evidence" value="ECO:0007669"/>
    <property type="project" value="UniProtKB-EC"/>
</dbReference>
<dbReference type="InterPro" id="IPR029018">
    <property type="entry name" value="Hex-like_dom2"/>
</dbReference>
<evidence type="ECO:0000256" key="4">
    <source>
        <dbReference type="ARBA" id="ARBA00022801"/>
    </source>
</evidence>